<evidence type="ECO:0000313" key="2">
    <source>
        <dbReference type="EMBL" id="EMR4588060.1"/>
    </source>
</evidence>
<dbReference type="EMBL" id="ABEXCJ050000001">
    <property type="protein sequence ID" value="EMR4588060.1"/>
    <property type="molecule type" value="Genomic_DNA"/>
</dbReference>
<dbReference type="EMBL" id="ABEXCJ040000001">
    <property type="protein sequence ID" value="ELR5215873.1"/>
    <property type="molecule type" value="Genomic_DNA"/>
</dbReference>
<evidence type="ECO:0000313" key="1">
    <source>
        <dbReference type="EMBL" id="ELR5215873.1"/>
    </source>
</evidence>
<reference evidence="1" key="1">
    <citation type="submission" date="2023-10" db="EMBL/GenBank/DDBJ databases">
        <authorList>
            <consortium name="Clinical and Environmental Microbiology Branch: Whole genome sequencing antimicrobial resistance pathogens in the healthcare setting"/>
        </authorList>
    </citation>
    <scope>NUCLEOTIDE SEQUENCE</scope>
    <source>
        <strain evidence="1">2020QW-00022</strain>
    </source>
</reference>
<dbReference type="InterPro" id="IPR010454">
    <property type="entry name" value="Phage_NinH"/>
</dbReference>
<organism evidence="1">
    <name type="scientific">Providencia rettgeri</name>
    <dbReference type="NCBI Taxonomy" id="587"/>
    <lineage>
        <taxon>Bacteria</taxon>
        <taxon>Pseudomonadati</taxon>
        <taxon>Pseudomonadota</taxon>
        <taxon>Gammaproteobacteria</taxon>
        <taxon>Enterobacterales</taxon>
        <taxon>Morganellaceae</taxon>
        <taxon>Providencia</taxon>
    </lineage>
</organism>
<accession>A0AAD2VP77</accession>
<name>A0AAD2VP77_PRORE</name>
<sequence>MQAEITTIPELIIKARGNQTQVARWINCNRGTVGKYVTDVKAESHVIINGRLMVTHSSGRVSK</sequence>
<dbReference type="Pfam" id="PF06322">
    <property type="entry name" value="Phage_NinH"/>
    <property type="match status" value="1"/>
</dbReference>
<comment type="caution">
    <text evidence="1">The sequence shown here is derived from an EMBL/GenBank/DDBJ whole genome shotgun (WGS) entry which is preliminary data.</text>
</comment>
<proteinExistence type="predicted"/>
<dbReference type="AlphaFoldDB" id="A0AAD2VP77"/>
<protein>
    <submittedName>
        <fullName evidence="1">Protein ninH</fullName>
    </submittedName>
</protein>
<gene>
    <name evidence="2" type="ORF">M0K77_000310</name>
    <name evidence="1" type="ORF">M0K77_RS01550</name>
</gene>